<dbReference type="InterPro" id="IPR035437">
    <property type="entry name" value="SNase_OB-fold_sf"/>
</dbReference>
<dbReference type="Proteomes" id="UP001518989">
    <property type="component" value="Unassembled WGS sequence"/>
</dbReference>
<feature type="domain" description="TNase-like" evidence="1">
    <location>
        <begin position="20"/>
        <end position="56"/>
    </location>
</feature>
<name>A0ABS3KVZ4_9PROT</name>
<evidence type="ECO:0000259" key="1">
    <source>
        <dbReference type="Pfam" id="PF00565"/>
    </source>
</evidence>
<comment type="caution">
    <text evidence="2">The sequence shown here is derived from an EMBL/GenBank/DDBJ whole genome shotgun (WGS) entry which is preliminary data.</text>
</comment>
<sequence>MGLSRLAGLSTALSRAWGHAELVRGGHAWVYRQYMTDRSLLPLEAEARAARRGLWSLPERERIPPWAWRRQQRRR</sequence>
<evidence type="ECO:0000313" key="3">
    <source>
        <dbReference type="Proteomes" id="UP001518989"/>
    </source>
</evidence>
<evidence type="ECO:0000313" key="2">
    <source>
        <dbReference type="EMBL" id="MBO1081646.1"/>
    </source>
</evidence>
<dbReference type="EMBL" id="JACTNG010000017">
    <property type="protein sequence ID" value="MBO1081646.1"/>
    <property type="molecule type" value="Genomic_DNA"/>
</dbReference>
<proteinExistence type="predicted"/>
<dbReference type="InterPro" id="IPR016071">
    <property type="entry name" value="Staphylococal_nuclease_OB-fold"/>
</dbReference>
<dbReference type="SUPFAM" id="SSF50199">
    <property type="entry name" value="Staphylococcal nuclease"/>
    <property type="match status" value="1"/>
</dbReference>
<organism evidence="2 3">
    <name type="scientific">Roseomonas haemaphysalidis</name>
    <dbReference type="NCBI Taxonomy" id="2768162"/>
    <lineage>
        <taxon>Bacteria</taxon>
        <taxon>Pseudomonadati</taxon>
        <taxon>Pseudomonadota</taxon>
        <taxon>Alphaproteobacteria</taxon>
        <taxon>Acetobacterales</taxon>
        <taxon>Roseomonadaceae</taxon>
        <taxon>Roseomonas</taxon>
    </lineage>
</organism>
<dbReference type="Gene3D" id="2.40.50.90">
    <property type="match status" value="1"/>
</dbReference>
<accession>A0ABS3KVZ4</accession>
<protein>
    <submittedName>
        <fullName evidence="2">Thermonuclease family protein</fullName>
    </submittedName>
</protein>
<reference evidence="2 3" key="1">
    <citation type="submission" date="2020-09" db="EMBL/GenBank/DDBJ databases">
        <title>Roseomonas.</title>
        <authorList>
            <person name="Zhu W."/>
        </authorList>
    </citation>
    <scope>NUCLEOTIDE SEQUENCE [LARGE SCALE GENOMIC DNA]</scope>
    <source>
        <strain evidence="2 3">573</strain>
    </source>
</reference>
<dbReference type="Pfam" id="PF00565">
    <property type="entry name" value="SNase"/>
    <property type="match status" value="1"/>
</dbReference>
<keyword evidence="3" id="KW-1185">Reference proteome</keyword>
<gene>
    <name evidence="2" type="ORF">IAI61_21665</name>
</gene>